<dbReference type="PROSITE" id="PS50956">
    <property type="entry name" value="HTH_ASNC_2"/>
    <property type="match status" value="1"/>
</dbReference>
<proteinExistence type="predicted"/>
<reference evidence="5" key="1">
    <citation type="submission" date="2021-07" db="EMBL/GenBank/DDBJ databases">
        <title>Candidatus Kaistella beijingensis sp. nov. isolated from a municipal wastewater treatment plant is involved in sludge foaming.</title>
        <authorList>
            <person name="Song Y."/>
            <person name="Liu S.-J."/>
        </authorList>
    </citation>
    <scope>NUCLEOTIDE SEQUENCE</scope>
    <source>
        <strain evidence="5">DSM 43998</strain>
    </source>
</reference>
<dbReference type="InterPro" id="IPR019888">
    <property type="entry name" value="Tscrpt_reg_AsnC-like"/>
</dbReference>
<keyword evidence="6" id="KW-1185">Reference proteome</keyword>
<evidence type="ECO:0000259" key="4">
    <source>
        <dbReference type="PROSITE" id="PS50956"/>
    </source>
</evidence>
<evidence type="ECO:0000256" key="1">
    <source>
        <dbReference type="ARBA" id="ARBA00023015"/>
    </source>
</evidence>
<dbReference type="SUPFAM" id="SSF54909">
    <property type="entry name" value="Dimeric alpha+beta barrel"/>
    <property type="match status" value="1"/>
</dbReference>
<dbReference type="SMART" id="SM00344">
    <property type="entry name" value="HTH_ASNC"/>
    <property type="match status" value="1"/>
</dbReference>
<organism evidence="5 6">
    <name type="scientific">Skermania pinensis</name>
    <dbReference type="NCBI Taxonomy" id="39122"/>
    <lineage>
        <taxon>Bacteria</taxon>
        <taxon>Bacillati</taxon>
        <taxon>Actinomycetota</taxon>
        <taxon>Actinomycetes</taxon>
        <taxon>Mycobacteriales</taxon>
        <taxon>Gordoniaceae</taxon>
        <taxon>Skermania</taxon>
    </lineage>
</organism>
<gene>
    <name evidence="5" type="ORF">KV203_15710</name>
</gene>
<dbReference type="Gene3D" id="3.30.70.920">
    <property type="match status" value="1"/>
</dbReference>
<feature type="domain" description="HTH asnC-type" evidence="4">
    <location>
        <begin position="14"/>
        <end position="75"/>
    </location>
</feature>
<sequence>MLGTLRLVAAAPSLDEVDRLLVEELMADGRATLAALAEKAGLSVSAVQSRVRRLETRGVIRGYSASVDPTVLGLALSAFVALTPLDPTVPTEDVPDRLRGLPAVEACYSVTGAAGYLLLVRAGSADRLEHVLQEIRAISRAGTHTAVVLRTFFER</sequence>
<dbReference type="Pfam" id="PF01037">
    <property type="entry name" value="AsnC_trans_reg"/>
    <property type="match status" value="1"/>
</dbReference>
<dbReference type="PANTHER" id="PTHR30154:SF53">
    <property type="entry name" value="HTH-TYPE TRANSCRIPTIONAL REGULATOR LRPC"/>
    <property type="match status" value="1"/>
</dbReference>
<dbReference type="EMBL" id="CP079105">
    <property type="protein sequence ID" value="QXQ13300.1"/>
    <property type="molecule type" value="Genomic_DNA"/>
</dbReference>
<keyword evidence="1" id="KW-0805">Transcription regulation</keyword>
<evidence type="ECO:0000256" key="3">
    <source>
        <dbReference type="ARBA" id="ARBA00023163"/>
    </source>
</evidence>
<dbReference type="PRINTS" id="PR00033">
    <property type="entry name" value="HTHASNC"/>
</dbReference>
<protein>
    <submittedName>
        <fullName evidence="5">Lrp/AsnC family transcriptional regulator</fullName>
    </submittedName>
</protein>
<dbReference type="Pfam" id="PF13404">
    <property type="entry name" value="HTH_AsnC-type"/>
    <property type="match status" value="1"/>
</dbReference>
<dbReference type="InterPro" id="IPR000485">
    <property type="entry name" value="AsnC-type_HTH_dom"/>
</dbReference>
<dbReference type="Proteomes" id="UP000887023">
    <property type="component" value="Chromosome"/>
</dbReference>
<dbReference type="Gene3D" id="1.10.10.10">
    <property type="entry name" value="Winged helix-like DNA-binding domain superfamily/Winged helix DNA-binding domain"/>
    <property type="match status" value="1"/>
</dbReference>
<evidence type="ECO:0000256" key="2">
    <source>
        <dbReference type="ARBA" id="ARBA00023125"/>
    </source>
</evidence>
<dbReference type="InterPro" id="IPR019887">
    <property type="entry name" value="Tscrpt_reg_AsnC/Lrp_C"/>
</dbReference>
<keyword evidence="2" id="KW-0238">DNA-binding</keyword>
<accession>A0ABX8S630</accession>
<dbReference type="SUPFAM" id="SSF46785">
    <property type="entry name" value="Winged helix' DNA-binding domain"/>
    <property type="match status" value="1"/>
</dbReference>
<dbReference type="InterPro" id="IPR036390">
    <property type="entry name" value="WH_DNA-bd_sf"/>
</dbReference>
<dbReference type="InterPro" id="IPR011008">
    <property type="entry name" value="Dimeric_a/b-barrel"/>
</dbReference>
<dbReference type="RefSeq" id="WP_066472993.1">
    <property type="nucleotide sequence ID" value="NZ_CBCRUZ010000008.1"/>
</dbReference>
<keyword evidence="3" id="KW-0804">Transcription</keyword>
<evidence type="ECO:0000313" key="6">
    <source>
        <dbReference type="Proteomes" id="UP000887023"/>
    </source>
</evidence>
<evidence type="ECO:0000313" key="5">
    <source>
        <dbReference type="EMBL" id="QXQ13300.1"/>
    </source>
</evidence>
<name>A0ABX8S630_9ACTN</name>
<dbReference type="PANTHER" id="PTHR30154">
    <property type="entry name" value="LEUCINE-RESPONSIVE REGULATORY PROTEIN"/>
    <property type="match status" value="1"/>
</dbReference>
<dbReference type="InterPro" id="IPR036388">
    <property type="entry name" value="WH-like_DNA-bd_sf"/>
</dbReference>